<dbReference type="KEGG" id="ahw:NCTC11636_00783"/>
<proteinExistence type="predicted"/>
<dbReference type="Proteomes" id="UP000266895">
    <property type="component" value="Chromosome"/>
</dbReference>
<feature type="compositionally biased region" description="Basic and acidic residues" evidence="1">
    <location>
        <begin position="137"/>
        <end position="152"/>
    </location>
</feature>
<evidence type="ECO:0000313" key="3">
    <source>
        <dbReference type="Proteomes" id="UP000266895"/>
    </source>
</evidence>
<feature type="region of interest" description="Disordered" evidence="1">
    <location>
        <begin position="14"/>
        <end position="38"/>
    </location>
</feature>
<protein>
    <submittedName>
        <fullName evidence="2">Uncharacterized protein</fullName>
    </submittedName>
</protein>
<evidence type="ECO:0000256" key="1">
    <source>
        <dbReference type="SAM" id="MobiDB-lite"/>
    </source>
</evidence>
<feature type="region of interest" description="Disordered" evidence="1">
    <location>
        <begin position="53"/>
        <end position="72"/>
    </location>
</feature>
<name>A0A3S4R021_9ACTO</name>
<evidence type="ECO:0000313" key="2">
    <source>
        <dbReference type="EMBL" id="VEG26928.1"/>
    </source>
</evidence>
<dbReference type="EMBL" id="LR134350">
    <property type="protein sequence ID" value="VEG26928.1"/>
    <property type="molecule type" value="Genomic_DNA"/>
</dbReference>
<reference evidence="2 3" key="1">
    <citation type="submission" date="2018-12" db="EMBL/GenBank/DDBJ databases">
        <authorList>
            <consortium name="Pathogen Informatics"/>
        </authorList>
    </citation>
    <scope>NUCLEOTIDE SEQUENCE [LARGE SCALE GENOMIC DNA]</scope>
    <source>
        <strain evidence="2 3">NCTC11636</strain>
    </source>
</reference>
<feature type="region of interest" description="Disordered" evidence="1">
    <location>
        <begin position="121"/>
        <end position="216"/>
    </location>
</feature>
<gene>
    <name evidence="2" type="ORF">NCTC11636_00783</name>
</gene>
<sequence length="243" mass="26661">MTPRDRDIWHLEIGGCGTPRPATAARTHGDGAPGPTWPGRPVEIYFSFLRRGRSDVRPPSSQPRLPRPVEREPTGHVTVDRLCDSKFPVEVHMTGRGRAGPEMRGPSPRGRYVESCLRPFPGVRGGTSAAPPPLEPRTPRRDRGIWHTEIRGPSHLKIGDMAPQGPLGSRGAGVDRASRRRRPAHEEPAARAGGRRDPPASRPAHEEPADAASPLAMNMCRRKERAICRVEWKFMTTCAPSSG</sequence>
<feature type="compositionally biased region" description="Basic and acidic residues" evidence="1">
    <location>
        <begin position="184"/>
        <end position="208"/>
    </location>
</feature>
<accession>A0A3S4R021</accession>
<organism evidence="2 3">
    <name type="scientific">Actinomyces howellii</name>
    <dbReference type="NCBI Taxonomy" id="52771"/>
    <lineage>
        <taxon>Bacteria</taxon>
        <taxon>Bacillati</taxon>
        <taxon>Actinomycetota</taxon>
        <taxon>Actinomycetes</taxon>
        <taxon>Actinomycetales</taxon>
        <taxon>Actinomycetaceae</taxon>
        <taxon>Actinomyces</taxon>
    </lineage>
</organism>
<keyword evidence="3" id="KW-1185">Reference proteome</keyword>
<dbReference type="AlphaFoldDB" id="A0A3S4R021"/>